<dbReference type="Proteomes" id="UP000264719">
    <property type="component" value="Unassembled WGS sequence"/>
</dbReference>
<dbReference type="PANTHER" id="PTHR37691:SF1">
    <property type="entry name" value="BLR3518 PROTEIN"/>
    <property type="match status" value="1"/>
</dbReference>
<dbReference type="EMBL" id="DMVW01000162">
    <property type="protein sequence ID" value="HAR53528.1"/>
    <property type="molecule type" value="Genomic_DNA"/>
</dbReference>
<feature type="chain" id="PRO_5016790453" description="DsrE/DsrF-like family protein" evidence="1">
    <location>
        <begin position="27"/>
        <end position="150"/>
    </location>
</feature>
<proteinExistence type="predicted"/>
<accession>A0A348WG66</accession>
<evidence type="ECO:0008006" key="4">
    <source>
        <dbReference type="Google" id="ProtNLM"/>
    </source>
</evidence>
<evidence type="ECO:0000256" key="1">
    <source>
        <dbReference type="SAM" id="SignalP"/>
    </source>
</evidence>
<evidence type="ECO:0000313" key="2">
    <source>
        <dbReference type="EMBL" id="HAR53528.1"/>
    </source>
</evidence>
<dbReference type="Gene3D" id="3.40.1260.10">
    <property type="entry name" value="DsrEFH-like"/>
    <property type="match status" value="1"/>
</dbReference>
<dbReference type="InterPro" id="IPR027396">
    <property type="entry name" value="DsrEFH-like"/>
</dbReference>
<sequence>MIPTPTRSATLVAVALAALPALPVLAEGEIHRVAIHVDESDPQVMNMALNNVANLTRHYEALGDEVMVELVTYGPGLLMLMAGESPVEDRISAMSLEYENLSFAACGNTHRAMSDRAGTEIPLVDEAKMVPSGVVRLIELQEEGYAYIRP</sequence>
<dbReference type="SUPFAM" id="SSF75169">
    <property type="entry name" value="DsrEFH-like"/>
    <property type="match status" value="1"/>
</dbReference>
<dbReference type="PANTHER" id="PTHR37691">
    <property type="entry name" value="BLR3518 PROTEIN"/>
    <property type="match status" value="1"/>
</dbReference>
<feature type="signal peptide" evidence="1">
    <location>
        <begin position="1"/>
        <end position="26"/>
    </location>
</feature>
<organism evidence="2 3">
    <name type="scientific">Roseovarius nubinhibens</name>
    <dbReference type="NCBI Taxonomy" id="314263"/>
    <lineage>
        <taxon>Bacteria</taxon>
        <taxon>Pseudomonadati</taxon>
        <taxon>Pseudomonadota</taxon>
        <taxon>Alphaproteobacteria</taxon>
        <taxon>Rhodobacterales</taxon>
        <taxon>Roseobacteraceae</taxon>
        <taxon>Roseovarius</taxon>
    </lineage>
</organism>
<comment type="caution">
    <text evidence="2">The sequence shown here is derived from an EMBL/GenBank/DDBJ whole genome shotgun (WGS) entry which is preliminary data.</text>
</comment>
<name>A0A348WG66_9RHOB</name>
<reference evidence="2 3" key="1">
    <citation type="journal article" date="2018" name="Nat. Biotechnol.">
        <title>A standardized bacterial taxonomy based on genome phylogeny substantially revises the tree of life.</title>
        <authorList>
            <person name="Parks D.H."/>
            <person name="Chuvochina M."/>
            <person name="Waite D.W."/>
            <person name="Rinke C."/>
            <person name="Skarshewski A."/>
            <person name="Chaumeil P.A."/>
            <person name="Hugenholtz P."/>
        </authorList>
    </citation>
    <scope>NUCLEOTIDE SEQUENCE [LARGE SCALE GENOMIC DNA]</scope>
    <source>
        <strain evidence="2">UBA9169</strain>
    </source>
</reference>
<dbReference type="RefSeq" id="WP_339853764.1">
    <property type="nucleotide sequence ID" value="NZ_CAXAXR010000006.1"/>
</dbReference>
<keyword evidence="1" id="KW-0732">Signal</keyword>
<evidence type="ECO:0000313" key="3">
    <source>
        <dbReference type="Proteomes" id="UP000264719"/>
    </source>
</evidence>
<gene>
    <name evidence="2" type="ORF">DCS45_16880</name>
</gene>
<protein>
    <recommendedName>
        <fullName evidence="4">DsrE/DsrF-like family protein</fullName>
    </recommendedName>
</protein>
<dbReference type="AlphaFoldDB" id="A0A348WG66"/>